<protein>
    <recommendedName>
        <fullName evidence="4">Minor tail protein</fullName>
    </recommendedName>
</protein>
<evidence type="ECO:0000313" key="2">
    <source>
        <dbReference type="EMBL" id="MDX3024077.1"/>
    </source>
</evidence>
<proteinExistence type="predicted"/>
<accession>A0ABU4M8I5</accession>
<feature type="region of interest" description="Disordered" evidence="1">
    <location>
        <begin position="32"/>
        <end position="52"/>
    </location>
</feature>
<dbReference type="Proteomes" id="UP001272987">
    <property type="component" value="Unassembled WGS sequence"/>
</dbReference>
<keyword evidence="3" id="KW-1185">Reference proteome</keyword>
<organism evidence="2 3">
    <name type="scientific">Streptomyces acidiscabies</name>
    <dbReference type="NCBI Taxonomy" id="42234"/>
    <lineage>
        <taxon>Bacteria</taxon>
        <taxon>Bacillati</taxon>
        <taxon>Actinomycetota</taxon>
        <taxon>Actinomycetes</taxon>
        <taxon>Kitasatosporales</taxon>
        <taxon>Streptomycetaceae</taxon>
        <taxon>Streptomyces</taxon>
    </lineage>
</organism>
<evidence type="ECO:0000313" key="3">
    <source>
        <dbReference type="Proteomes" id="UP001272987"/>
    </source>
</evidence>
<evidence type="ECO:0008006" key="4">
    <source>
        <dbReference type="Google" id="ProtNLM"/>
    </source>
</evidence>
<dbReference type="RefSeq" id="WP_319167202.1">
    <property type="nucleotide sequence ID" value="NZ_JARAWP010000031.1"/>
</dbReference>
<reference evidence="2 3" key="1">
    <citation type="journal article" date="2023" name="Microb. Genom.">
        <title>Mesoterricola silvestris gen. nov., sp. nov., Mesoterricola sediminis sp. nov., Geothrix oryzae sp. nov., Geothrix edaphica sp. nov., Geothrix rubra sp. nov., and Geothrix limicola sp. nov., six novel members of Acidobacteriota isolated from soils.</title>
        <authorList>
            <person name="Weisberg A.J."/>
            <person name="Pearce E."/>
            <person name="Kramer C.G."/>
            <person name="Chang J.H."/>
            <person name="Clarke C.R."/>
        </authorList>
    </citation>
    <scope>NUCLEOTIDE SEQUENCE [LARGE SCALE GENOMIC DNA]</scope>
    <source>
        <strain evidence="2 3">NB05-1H</strain>
    </source>
</reference>
<gene>
    <name evidence="2" type="ORF">PV666_40335</name>
</gene>
<evidence type="ECO:0000256" key="1">
    <source>
        <dbReference type="SAM" id="MobiDB-lite"/>
    </source>
</evidence>
<dbReference type="EMBL" id="JARAWP010000031">
    <property type="protein sequence ID" value="MDX3024077.1"/>
    <property type="molecule type" value="Genomic_DNA"/>
</dbReference>
<sequence length="1063" mass="112006">MTFPVAVLDVRVDLLVGGVWQDVTADVYTRDPMSITRGRPDEGARTDPGKLSLTFNNGRSKVNPAITGRYSSGNPNSDLHGLIGRNTPVRVHVPAASAHLALDGDPSGNLSTPHAAALNITGDLDVRVECDADMTDTARNQVLIGKWSSTATERAWSIRYYLGSIELSWRDAGGATVGSFIPAGLYGGGALRVTLDVDNGAGGCVISFYQADTLDGPWTQIAVNTATVTTSIQSTSASDLRIGASDPTTTPPRVPPAGTVTRAQVRAGIDGTLVADLDVRNLADGASGVTDSTGRVWTVNGTARIRKRADRFVGEISSWPPRWDVSGNDRWMPVEAAGVLRRYGRPGSPLDSTLRRRIPSGSPLAYWPMEEGALATQASSPIPGVAPMTVSGLTFASADTLPGSSALPVLGQSASLQAPVPSSSATGWHVEMVYRLDTLPASLQQIARVRVTGAGMASAAVLVSSSGIRIEIRDADDAVTAFFTVVDTAAIAAFIGGWNRLQIYTSVSGGTTFVHASWRRTDGVAAYWFAQTSYTGTPGRPTQITGTWGSAFQGMALGHLAVWTGVAASTISPFRAAITTFESADDGFTGERAGRRVIRLASEENIPLSVRGLVAEQETLGAQRPLQMLEVLEQAADTDGGILMEHRGRLALRYRGRSTLYNQTPAVILRYSTGREIAPPLEPVTDDADTVNDVTVQRIDGSSARVVQETGPLSVAAIGRYDTSVQLSLATDDQAAPIAGWRLYLGSQDTPRYPVVHVDLAAAPHLIPAVLGIDQGDVIRLTGLPADLPPGDVDLIVQGYTETLDQYAWDLFFTCTPAAPWSSAAGVATVEDFEDTAYEIAWTDAGALPWTRTTTQAHTGTWSLRSGAIGNNQTSDAVVVIPQGSTELRFWYWTSSEAAGPGFEGDRLLVLVDGTQVLRAQGTIPWTQAIVDVTGKSQVIFRYAKDNSTAAGSDMAAIDNLSFTGIAPCRVDTDGSQLAAGVSATATSLSVAVTAGPRWIDTGTFPADFPFAARLGGEVVTVLGITGTTSPQTWTVVRTVNGISKAQAANTPISLAFPAVAPL</sequence>
<comment type="caution">
    <text evidence="2">The sequence shown here is derived from an EMBL/GenBank/DDBJ whole genome shotgun (WGS) entry which is preliminary data.</text>
</comment>
<feature type="compositionally biased region" description="Basic and acidic residues" evidence="1">
    <location>
        <begin position="38"/>
        <end position="48"/>
    </location>
</feature>
<name>A0ABU4M8I5_9ACTN</name>